<evidence type="ECO:0000313" key="3">
    <source>
        <dbReference type="Proteomes" id="UP000077407"/>
    </source>
</evidence>
<protein>
    <submittedName>
        <fullName evidence="2">RNA polymerase sigma factor RpoD</fullName>
    </submittedName>
</protein>
<proteinExistence type="predicted"/>
<reference evidence="2 3" key="1">
    <citation type="journal article" date="2015" name="Biotechnol. Bioeng.">
        <title>Genome sequence and phenotypic characterization of Caulobacter segnis.</title>
        <authorList>
            <person name="Patel S."/>
            <person name="Fletcher B."/>
            <person name="Scott D.C."/>
            <person name="Ely B."/>
        </authorList>
    </citation>
    <scope>NUCLEOTIDE SEQUENCE [LARGE SCALE GENOMIC DNA]</scope>
    <source>
        <strain evidence="2 3">ERI-2</strain>
    </source>
</reference>
<sequence length="50" mass="5580">MDNLKKIVESNIGLVADISKSYFKFGYDDIFQVGCIGLIKAVQDFDVHKG</sequence>
<comment type="caution">
    <text evidence="2">The sequence shown here is derived from an EMBL/GenBank/DDBJ whole genome shotgun (WGS) entry which is preliminary data.</text>
</comment>
<dbReference type="PROSITE" id="PS00715">
    <property type="entry name" value="SIGMA70_1"/>
    <property type="match status" value="1"/>
</dbReference>
<dbReference type="Gene3D" id="1.20.120.1810">
    <property type="match status" value="1"/>
</dbReference>
<accession>A0A168PCS0</accession>
<dbReference type="Proteomes" id="UP000077407">
    <property type="component" value="Unassembled WGS sequence"/>
</dbReference>
<dbReference type="PATRIC" id="fig|1538.10.peg.2390"/>
<dbReference type="GO" id="GO:0006352">
    <property type="term" value="P:DNA-templated transcription initiation"/>
    <property type="evidence" value="ECO:0007669"/>
    <property type="project" value="InterPro"/>
</dbReference>
<dbReference type="InterPro" id="IPR000943">
    <property type="entry name" value="RNA_pol_sigma70"/>
</dbReference>
<dbReference type="AlphaFoldDB" id="A0A168PCS0"/>
<dbReference type="RefSeq" id="WP_156499010.1">
    <property type="nucleotide sequence ID" value="NZ_LITT01000020.1"/>
</dbReference>
<evidence type="ECO:0000259" key="1">
    <source>
        <dbReference type="PROSITE" id="PS00715"/>
    </source>
</evidence>
<dbReference type="OrthoDB" id="1922361at2"/>
<name>A0A168PCS0_9CLOT</name>
<dbReference type="InterPro" id="IPR013325">
    <property type="entry name" value="RNA_pol_sigma_r2"/>
</dbReference>
<dbReference type="EMBL" id="LITT01000020">
    <property type="protein sequence ID" value="OAA87587.1"/>
    <property type="molecule type" value="Genomic_DNA"/>
</dbReference>
<feature type="domain" description="RNA polymerase sigma-70" evidence="1">
    <location>
        <begin position="29"/>
        <end position="42"/>
    </location>
</feature>
<gene>
    <name evidence="2" type="primary">rpoD</name>
    <name evidence="2" type="ORF">WY13_01943</name>
</gene>
<organism evidence="2 3">
    <name type="scientific">Clostridium ljungdahlii</name>
    <dbReference type="NCBI Taxonomy" id="1538"/>
    <lineage>
        <taxon>Bacteria</taxon>
        <taxon>Bacillati</taxon>
        <taxon>Bacillota</taxon>
        <taxon>Clostridia</taxon>
        <taxon>Eubacteriales</taxon>
        <taxon>Clostridiaceae</taxon>
        <taxon>Clostridium</taxon>
    </lineage>
</organism>
<dbReference type="SUPFAM" id="SSF88946">
    <property type="entry name" value="Sigma2 domain of RNA polymerase sigma factors"/>
    <property type="match status" value="1"/>
</dbReference>
<dbReference type="GO" id="GO:0003700">
    <property type="term" value="F:DNA-binding transcription factor activity"/>
    <property type="evidence" value="ECO:0007669"/>
    <property type="project" value="InterPro"/>
</dbReference>
<evidence type="ECO:0000313" key="2">
    <source>
        <dbReference type="EMBL" id="OAA87587.1"/>
    </source>
</evidence>